<proteinExistence type="predicted"/>
<evidence type="ECO:0000313" key="3">
    <source>
        <dbReference type="Proteomes" id="UP001419268"/>
    </source>
</evidence>
<name>A0AAP0E5N5_9MAGN</name>
<dbReference type="AlphaFoldDB" id="A0AAP0E5N5"/>
<reference evidence="2 3" key="1">
    <citation type="submission" date="2024-01" db="EMBL/GenBank/DDBJ databases">
        <title>Genome assemblies of Stephania.</title>
        <authorList>
            <person name="Yang L."/>
        </authorList>
    </citation>
    <scope>NUCLEOTIDE SEQUENCE [LARGE SCALE GENOMIC DNA]</scope>
    <source>
        <strain evidence="2">JXDWG</strain>
        <tissue evidence="2">Leaf</tissue>
    </source>
</reference>
<dbReference type="Proteomes" id="UP001419268">
    <property type="component" value="Unassembled WGS sequence"/>
</dbReference>
<feature type="compositionally biased region" description="Basic and acidic residues" evidence="1">
    <location>
        <begin position="13"/>
        <end position="31"/>
    </location>
</feature>
<feature type="compositionally biased region" description="Basic residues" evidence="1">
    <location>
        <begin position="1"/>
        <end position="12"/>
    </location>
</feature>
<evidence type="ECO:0000313" key="2">
    <source>
        <dbReference type="EMBL" id="KAK9083139.1"/>
    </source>
</evidence>
<protein>
    <submittedName>
        <fullName evidence="2">Uncharacterized protein</fullName>
    </submittedName>
</protein>
<comment type="caution">
    <text evidence="2">The sequence shown here is derived from an EMBL/GenBank/DDBJ whole genome shotgun (WGS) entry which is preliminary data.</text>
</comment>
<keyword evidence="3" id="KW-1185">Reference proteome</keyword>
<organism evidence="2 3">
    <name type="scientific">Stephania cephalantha</name>
    <dbReference type="NCBI Taxonomy" id="152367"/>
    <lineage>
        <taxon>Eukaryota</taxon>
        <taxon>Viridiplantae</taxon>
        <taxon>Streptophyta</taxon>
        <taxon>Embryophyta</taxon>
        <taxon>Tracheophyta</taxon>
        <taxon>Spermatophyta</taxon>
        <taxon>Magnoliopsida</taxon>
        <taxon>Ranunculales</taxon>
        <taxon>Menispermaceae</taxon>
        <taxon>Menispermoideae</taxon>
        <taxon>Cissampelideae</taxon>
        <taxon>Stephania</taxon>
    </lineage>
</organism>
<gene>
    <name evidence="2" type="ORF">Scep_029610</name>
</gene>
<accession>A0AAP0E5N5</accession>
<feature type="region of interest" description="Disordered" evidence="1">
    <location>
        <begin position="1"/>
        <end position="49"/>
    </location>
</feature>
<sequence>MKSGRRRKKERKKERPGERERDTESSRKDPRGAITGFGCVHRRDGSRIA</sequence>
<evidence type="ECO:0000256" key="1">
    <source>
        <dbReference type="SAM" id="MobiDB-lite"/>
    </source>
</evidence>
<dbReference type="EMBL" id="JBBNAG010000013">
    <property type="protein sequence ID" value="KAK9083139.1"/>
    <property type="molecule type" value="Genomic_DNA"/>
</dbReference>